<dbReference type="EMBL" id="ASHM01131493">
    <property type="protein sequence ID" value="PNX59305.1"/>
    <property type="molecule type" value="Genomic_DNA"/>
</dbReference>
<feature type="non-terminal residue" evidence="1">
    <location>
        <position position="63"/>
    </location>
</feature>
<organism evidence="1 2">
    <name type="scientific">Trifolium pratense</name>
    <name type="common">Red clover</name>
    <dbReference type="NCBI Taxonomy" id="57577"/>
    <lineage>
        <taxon>Eukaryota</taxon>
        <taxon>Viridiplantae</taxon>
        <taxon>Streptophyta</taxon>
        <taxon>Embryophyta</taxon>
        <taxon>Tracheophyta</taxon>
        <taxon>Spermatophyta</taxon>
        <taxon>Magnoliopsida</taxon>
        <taxon>eudicotyledons</taxon>
        <taxon>Gunneridae</taxon>
        <taxon>Pentapetalae</taxon>
        <taxon>rosids</taxon>
        <taxon>fabids</taxon>
        <taxon>Fabales</taxon>
        <taxon>Fabaceae</taxon>
        <taxon>Papilionoideae</taxon>
        <taxon>50 kb inversion clade</taxon>
        <taxon>NPAAA clade</taxon>
        <taxon>Hologalegina</taxon>
        <taxon>IRL clade</taxon>
        <taxon>Trifolieae</taxon>
        <taxon>Trifolium</taxon>
    </lineage>
</organism>
<evidence type="ECO:0000313" key="1">
    <source>
        <dbReference type="EMBL" id="PNX59305.1"/>
    </source>
</evidence>
<evidence type="ECO:0000313" key="2">
    <source>
        <dbReference type="Proteomes" id="UP000236291"/>
    </source>
</evidence>
<accession>A0A2K3JZ34</accession>
<dbReference type="AlphaFoldDB" id="A0A2K3JZ34"/>
<comment type="caution">
    <text evidence="1">The sequence shown here is derived from an EMBL/GenBank/DDBJ whole genome shotgun (WGS) entry which is preliminary data.</text>
</comment>
<proteinExistence type="predicted"/>
<name>A0A2K3JZ34_TRIPR</name>
<reference evidence="1 2" key="1">
    <citation type="journal article" date="2014" name="Am. J. Bot.">
        <title>Genome assembly and annotation for red clover (Trifolium pratense; Fabaceae).</title>
        <authorList>
            <person name="Istvanek J."/>
            <person name="Jaros M."/>
            <person name="Krenek A."/>
            <person name="Repkova J."/>
        </authorList>
    </citation>
    <scope>NUCLEOTIDE SEQUENCE [LARGE SCALE GENOMIC DNA]</scope>
    <source>
        <strain evidence="2">cv. Tatra</strain>
        <tissue evidence="1">Young leaves</tissue>
    </source>
</reference>
<protein>
    <submittedName>
        <fullName evidence="1">Uncharacterized protein</fullName>
    </submittedName>
</protein>
<sequence length="63" mass="6769">MQLMHEYGSAAANGNLVTRRDKSVAMIGWKPPKNMFVKLNTDGAYKENLVAGCGGVIRGSQGE</sequence>
<dbReference type="Proteomes" id="UP000236291">
    <property type="component" value="Unassembled WGS sequence"/>
</dbReference>
<reference evidence="1 2" key="2">
    <citation type="journal article" date="2017" name="Front. Plant Sci.">
        <title>Gene Classification and Mining of Molecular Markers Useful in Red Clover (Trifolium pratense) Breeding.</title>
        <authorList>
            <person name="Istvanek J."/>
            <person name="Dluhosova J."/>
            <person name="Dluhos P."/>
            <person name="Patkova L."/>
            <person name="Nedelnik J."/>
            <person name="Repkova J."/>
        </authorList>
    </citation>
    <scope>NUCLEOTIDE SEQUENCE [LARGE SCALE GENOMIC DNA]</scope>
    <source>
        <strain evidence="2">cv. Tatra</strain>
        <tissue evidence="1">Young leaves</tissue>
    </source>
</reference>
<gene>
    <name evidence="1" type="ORF">L195_g059623</name>
</gene>